<dbReference type="InterPro" id="IPR016181">
    <property type="entry name" value="Acyl_CoA_acyltransferase"/>
</dbReference>
<comment type="caution">
    <text evidence="6">The sequence shown here is derived from an EMBL/GenBank/DDBJ whole genome shotgun (WGS) entry which is preliminary data.</text>
</comment>
<dbReference type="NCBIfam" id="TIGR00667">
    <property type="entry name" value="aat"/>
    <property type="match status" value="1"/>
</dbReference>
<evidence type="ECO:0000256" key="4">
    <source>
        <dbReference type="HAMAP-Rule" id="MF_00688"/>
    </source>
</evidence>
<comment type="catalytic activity">
    <reaction evidence="4">
        <text>L-phenylalanyl-tRNA(Phe) + an N-terminal L-alpha-aminoacyl-[protein] = an N-terminal L-phenylalanyl-L-alpha-aminoacyl-[protein] + tRNA(Phe)</text>
        <dbReference type="Rhea" id="RHEA:43632"/>
        <dbReference type="Rhea" id="RHEA-COMP:9668"/>
        <dbReference type="Rhea" id="RHEA-COMP:9699"/>
        <dbReference type="Rhea" id="RHEA-COMP:10636"/>
        <dbReference type="Rhea" id="RHEA-COMP:10637"/>
        <dbReference type="ChEBI" id="CHEBI:78442"/>
        <dbReference type="ChEBI" id="CHEBI:78531"/>
        <dbReference type="ChEBI" id="CHEBI:78597"/>
        <dbReference type="ChEBI" id="CHEBI:83561"/>
        <dbReference type="EC" id="2.3.2.6"/>
    </reaction>
</comment>
<dbReference type="HAMAP" id="MF_00688">
    <property type="entry name" value="Leu_Phe_trans"/>
    <property type="match status" value="1"/>
</dbReference>
<dbReference type="PANTHER" id="PTHR30098">
    <property type="entry name" value="LEUCYL/PHENYLALANYL-TRNA--PROTEIN TRANSFERASE"/>
    <property type="match status" value="1"/>
</dbReference>
<feature type="region of interest" description="Disordered" evidence="5">
    <location>
        <begin position="195"/>
        <end position="218"/>
    </location>
</feature>
<dbReference type="GO" id="GO:0030163">
    <property type="term" value="P:protein catabolic process"/>
    <property type="evidence" value="ECO:0007669"/>
    <property type="project" value="UniProtKB-UniRule"/>
</dbReference>
<comment type="function">
    <text evidence="4">Functions in the N-end rule pathway of protein degradation where it conjugates Leu, Phe and, less efficiently, Met from aminoacyl-tRNAs to the N-termini of proteins containing an N-terminal arginine or lysine.</text>
</comment>
<accession>A0A5J5GCE2</accession>
<comment type="catalytic activity">
    <reaction evidence="4">
        <text>N-terminal L-lysyl-[protein] + L-leucyl-tRNA(Leu) = N-terminal L-leucyl-L-lysyl-[protein] + tRNA(Leu) + H(+)</text>
        <dbReference type="Rhea" id="RHEA:12340"/>
        <dbReference type="Rhea" id="RHEA-COMP:9613"/>
        <dbReference type="Rhea" id="RHEA-COMP:9622"/>
        <dbReference type="Rhea" id="RHEA-COMP:12670"/>
        <dbReference type="Rhea" id="RHEA-COMP:12671"/>
        <dbReference type="ChEBI" id="CHEBI:15378"/>
        <dbReference type="ChEBI" id="CHEBI:65249"/>
        <dbReference type="ChEBI" id="CHEBI:78442"/>
        <dbReference type="ChEBI" id="CHEBI:78494"/>
        <dbReference type="ChEBI" id="CHEBI:133043"/>
        <dbReference type="EC" id="2.3.2.6"/>
    </reaction>
</comment>
<dbReference type="GO" id="GO:0008914">
    <property type="term" value="F:leucyl-tRNA--protein transferase activity"/>
    <property type="evidence" value="ECO:0007669"/>
    <property type="project" value="UniProtKB-UniRule"/>
</dbReference>
<dbReference type="Gene3D" id="3.40.630.70">
    <property type="entry name" value="Leucyl/phenylalanyl-tRNA-protein transferase, C-terminal domain"/>
    <property type="match status" value="1"/>
</dbReference>
<comment type="subcellular location">
    <subcellularLocation>
        <location evidence="4">Cytoplasm</location>
    </subcellularLocation>
</comment>
<dbReference type="InterPro" id="IPR042203">
    <property type="entry name" value="Leu/Phe-tRNA_Trfase_C"/>
</dbReference>
<dbReference type="RefSeq" id="WP_150446546.1">
    <property type="nucleotide sequence ID" value="NZ_VYQE01000006.1"/>
</dbReference>
<dbReference type="Pfam" id="PF03588">
    <property type="entry name" value="Leu_Phe_trans"/>
    <property type="match status" value="1"/>
</dbReference>
<dbReference type="InterPro" id="IPR042221">
    <property type="entry name" value="Leu/Phe-tRNA_Trfase_N"/>
</dbReference>
<comment type="catalytic activity">
    <reaction evidence="4">
        <text>N-terminal L-arginyl-[protein] + L-leucyl-tRNA(Leu) = N-terminal L-leucyl-L-arginyl-[protein] + tRNA(Leu) + H(+)</text>
        <dbReference type="Rhea" id="RHEA:50416"/>
        <dbReference type="Rhea" id="RHEA-COMP:9613"/>
        <dbReference type="Rhea" id="RHEA-COMP:9622"/>
        <dbReference type="Rhea" id="RHEA-COMP:12672"/>
        <dbReference type="Rhea" id="RHEA-COMP:12673"/>
        <dbReference type="ChEBI" id="CHEBI:15378"/>
        <dbReference type="ChEBI" id="CHEBI:64719"/>
        <dbReference type="ChEBI" id="CHEBI:78442"/>
        <dbReference type="ChEBI" id="CHEBI:78494"/>
        <dbReference type="ChEBI" id="CHEBI:133044"/>
        <dbReference type="EC" id="2.3.2.6"/>
    </reaction>
</comment>
<dbReference type="PANTHER" id="PTHR30098:SF2">
    <property type="entry name" value="LEUCYL_PHENYLALANYL-TRNA--PROTEIN TRANSFERASE"/>
    <property type="match status" value="1"/>
</dbReference>
<dbReference type="EMBL" id="VYQE01000006">
    <property type="protein sequence ID" value="KAA9005640.1"/>
    <property type="molecule type" value="Genomic_DNA"/>
</dbReference>
<dbReference type="Gene3D" id="3.30.70.3550">
    <property type="entry name" value="Leucyl/phenylalanyl-tRNA-protein transferase, N-terminal domain"/>
    <property type="match status" value="1"/>
</dbReference>
<dbReference type="GO" id="GO:0005737">
    <property type="term" value="C:cytoplasm"/>
    <property type="evidence" value="ECO:0007669"/>
    <property type="project" value="UniProtKB-SubCell"/>
</dbReference>
<name>A0A5J5GCE2_9RHOB</name>
<dbReference type="Proteomes" id="UP000326554">
    <property type="component" value="Unassembled WGS sequence"/>
</dbReference>
<keyword evidence="3 4" id="KW-0012">Acyltransferase</keyword>
<keyword evidence="1 4" id="KW-0963">Cytoplasm</keyword>
<evidence type="ECO:0000313" key="7">
    <source>
        <dbReference type="Proteomes" id="UP000326554"/>
    </source>
</evidence>
<sequence>MKDDGPALTPDLLLTAYATGIFPMAERRGDPEIFWVDPRLRGVMPLDGFHVSRSLARRLRKGRFKVTVDKDFAGVVQGCADRDETWINDTIFSLYDALFRSGHAHSVEVWSEDKSRLIGGVYGVALGAAFFGESMFSRETDASKIALAFLVDRLRVGGFKLLDTQFLTPHLASLGGIEISRRSYRRQLAEAMRQSADFHRQGRVPPAQDVVQRSGQTS</sequence>
<keyword evidence="2 4" id="KW-0808">Transferase</keyword>
<comment type="similarity">
    <text evidence="4">Belongs to the L/F-transferase family.</text>
</comment>
<dbReference type="FunFam" id="3.40.630.70:FF:000001">
    <property type="entry name" value="Leucyl/phenylalanyl-tRNA--protein transferase"/>
    <property type="match status" value="1"/>
</dbReference>
<dbReference type="InterPro" id="IPR004616">
    <property type="entry name" value="Leu/Phe-tRNA_Trfase"/>
</dbReference>
<evidence type="ECO:0000256" key="2">
    <source>
        <dbReference type="ARBA" id="ARBA00022679"/>
    </source>
</evidence>
<protein>
    <recommendedName>
        <fullName evidence="4">Leucyl/phenylalanyl-tRNA--protein transferase</fullName>
        <ecNumber evidence="4">2.3.2.6</ecNumber>
    </recommendedName>
    <alternativeName>
        <fullName evidence="4">L/F-transferase</fullName>
    </alternativeName>
    <alternativeName>
        <fullName evidence="4">Leucyltransferase</fullName>
    </alternativeName>
    <alternativeName>
        <fullName evidence="4">Phenyalanyltransferase</fullName>
    </alternativeName>
</protein>
<gene>
    <name evidence="4" type="primary">aat</name>
    <name evidence="6" type="ORF">F3S47_17195</name>
</gene>
<organism evidence="6 7">
    <name type="scientific">Histidinibacterium aquaticum</name>
    <dbReference type="NCBI Taxonomy" id="2613962"/>
    <lineage>
        <taxon>Bacteria</taxon>
        <taxon>Pseudomonadati</taxon>
        <taxon>Pseudomonadota</taxon>
        <taxon>Alphaproteobacteria</taxon>
        <taxon>Rhodobacterales</taxon>
        <taxon>Paracoccaceae</taxon>
        <taxon>Histidinibacterium</taxon>
    </lineage>
</organism>
<dbReference type="EC" id="2.3.2.6" evidence="4"/>
<proteinExistence type="inferred from homology"/>
<keyword evidence="7" id="KW-1185">Reference proteome</keyword>
<reference evidence="6 7" key="1">
    <citation type="submission" date="2019-09" db="EMBL/GenBank/DDBJ databases">
        <authorList>
            <person name="Park J.-S."/>
            <person name="Choi H.-J."/>
        </authorList>
    </citation>
    <scope>NUCLEOTIDE SEQUENCE [LARGE SCALE GENOMIC DNA]</scope>
    <source>
        <strain evidence="6 7">176SS1-4</strain>
    </source>
</reference>
<evidence type="ECO:0000313" key="6">
    <source>
        <dbReference type="EMBL" id="KAA9005640.1"/>
    </source>
</evidence>
<evidence type="ECO:0000256" key="1">
    <source>
        <dbReference type="ARBA" id="ARBA00022490"/>
    </source>
</evidence>
<evidence type="ECO:0000256" key="3">
    <source>
        <dbReference type="ARBA" id="ARBA00023315"/>
    </source>
</evidence>
<dbReference type="AlphaFoldDB" id="A0A5J5GCE2"/>
<dbReference type="SUPFAM" id="SSF55729">
    <property type="entry name" value="Acyl-CoA N-acyltransferases (Nat)"/>
    <property type="match status" value="1"/>
</dbReference>
<evidence type="ECO:0000256" key="5">
    <source>
        <dbReference type="SAM" id="MobiDB-lite"/>
    </source>
</evidence>